<dbReference type="Gene3D" id="3.40.50.300">
    <property type="entry name" value="P-loop containing nucleotide triphosphate hydrolases"/>
    <property type="match status" value="1"/>
</dbReference>
<dbReference type="CDD" id="cd03255">
    <property type="entry name" value="ABC_MJ0796_LolCDE_FtsE"/>
    <property type="match status" value="1"/>
</dbReference>
<dbReference type="InterPro" id="IPR003593">
    <property type="entry name" value="AAA+_ATPase"/>
</dbReference>
<dbReference type="GO" id="GO:0022857">
    <property type="term" value="F:transmembrane transporter activity"/>
    <property type="evidence" value="ECO:0007669"/>
    <property type="project" value="TreeGrafter"/>
</dbReference>
<dbReference type="RefSeq" id="WP_169931634.1">
    <property type="nucleotide sequence ID" value="NZ_PIPR01000005.1"/>
</dbReference>
<evidence type="ECO:0000259" key="4">
    <source>
        <dbReference type="PROSITE" id="PS50893"/>
    </source>
</evidence>
<dbReference type="InterPro" id="IPR015854">
    <property type="entry name" value="ABC_transpr_LolD-like"/>
</dbReference>
<evidence type="ECO:0000256" key="3">
    <source>
        <dbReference type="ARBA" id="ARBA00022840"/>
    </source>
</evidence>
<keyword evidence="2" id="KW-0547">Nucleotide-binding</keyword>
<organism evidence="5 6">
    <name type="scientific">Pseudidiomarina aestuarii</name>
    <dbReference type="NCBI Taxonomy" id="624146"/>
    <lineage>
        <taxon>Bacteria</taxon>
        <taxon>Pseudomonadati</taxon>
        <taxon>Pseudomonadota</taxon>
        <taxon>Gammaproteobacteria</taxon>
        <taxon>Alteromonadales</taxon>
        <taxon>Idiomarinaceae</taxon>
        <taxon>Pseudidiomarina</taxon>
    </lineage>
</organism>
<evidence type="ECO:0000313" key="6">
    <source>
        <dbReference type="Proteomes" id="UP000287766"/>
    </source>
</evidence>
<dbReference type="GO" id="GO:0005886">
    <property type="term" value="C:plasma membrane"/>
    <property type="evidence" value="ECO:0007669"/>
    <property type="project" value="TreeGrafter"/>
</dbReference>
<dbReference type="Pfam" id="PF00005">
    <property type="entry name" value="ABC_tran"/>
    <property type="match status" value="1"/>
</dbReference>
<sequence length="238" mass="25736">MSDCCVAIHGLTFAWPGAQQPVLAIPQWSVNKGERVLVRGASGSGKSTLLSLIAGIHSASSGYIKVLDHDLSTLSQRQRDRLRANEIGYIFQQFNLLPYLSAQQNVELAVQFAPARRQRIAQRGQTVAEAATTLLNHLGLTDAQQQQSAQTLSVGQQQRVAAARALLGAPALIIADEPTSALDESHRNEFINLLFQECAEQGSTLLFVTHDATLATQFPQVVELSELNTAPQQGEADV</sequence>
<dbReference type="InterPro" id="IPR027417">
    <property type="entry name" value="P-loop_NTPase"/>
</dbReference>
<evidence type="ECO:0000256" key="2">
    <source>
        <dbReference type="ARBA" id="ARBA00022741"/>
    </source>
</evidence>
<keyword evidence="1" id="KW-0813">Transport</keyword>
<dbReference type="InterPro" id="IPR003439">
    <property type="entry name" value="ABC_transporter-like_ATP-bd"/>
</dbReference>
<comment type="caution">
    <text evidence="5">The sequence shown here is derived from an EMBL/GenBank/DDBJ whole genome shotgun (WGS) entry which is preliminary data.</text>
</comment>
<dbReference type="PANTHER" id="PTHR24220:SF611">
    <property type="entry name" value="ATP-BINDING COMPONENT OF ABC TRANSPORTER-RELATED"/>
    <property type="match status" value="1"/>
</dbReference>
<dbReference type="GO" id="GO:0005524">
    <property type="term" value="F:ATP binding"/>
    <property type="evidence" value="ECO:0007669"/>
    <property type="project" value="UniProtKB-KW"/>
</dbReference>
<dbReference type="AlphaFoldDB" id="A0A7Z6ZRR8"/>
<feature type="domain" description="ABC transporter" evidence="4">
    <location>
        <begin position="6"/>
        <end position="238"/>
    </location>
</feature>
<evidence type="ECO:0000256" key="1">
    <source>
        <dbReference type="ARBA" id="ARBA00022448"/>
    </source>
</evidence>
<protein>
    <submittedName>
        <fullName evidence="5">Methionine ABC transporter ATP-binding protein</fullName>
    </submittedName>
</protein>
<dbReference type="Proteomes" id="UP000287766">
    <property type="component" value="Unassembled WGS sequence"/>
</dbReference>
<evidence type="ECO:0000313" key="5">
    <source>
        <dbReference type="EMBL" id="RUO38023.1"/>
    </source>
</evidence>
<accession>A0A7Z6ZRR8</accession>
<keyword evidence="6" id="KW-1185">Reference proteome</keyword>
<dbReference type="PROSITE" id="PS50893">
    <property type="entry name" value="ABC_TRANSPORTER_2"/>
    <property type="match status" value="1"/>
</dbReference>
<dbReference type="InterPro" id="IPR017911">
    <property type="entry name" value="MacB-like_ATP-bd"/>
</dbReference>
<dbReference type="PANTHER" id="PTHR24220">
    <property type="entry name" value="IMPORT ATP-BINDING PROTEIN"/>
    <property type="match status" value="1"/>
</dbReference>
<keyword evidence="3 5" id="KW-0067">ATP-binding</keyword>
<dbReference type="SMART" id="SM00382">
    <property type="entry name" value="AAA"/>
    <property type="match status" value="1"/>
</dbReference>
<dbReference type="GO" id="GO:0016887">
    <property type="term" value="F:ATP hydrolysis activity"/>
    <property type="evidence" value="ECO:0007669"/>
    <property type="project" value="InterPro"/>
</dbReference>
<reference evidence="6" key="1">
    <citation type="journal article" date="2018" name="Front. Microbiol.">
        <title>Genome-Based Analysis Reveals the Taxonomy and Diversity of the Family Idiomarinaceae.</title>
        <authorList>
            <person name="Liu Y."/>
            <person name="Lai Q."/>
            <person name="Shao Z."/>
        </authorList>
    </citation>
    <scope>NUCLEOTIDE SEQUENCE [LARGE SCALE GENOMIC DNA]</scope>
    <source>
        <strain evidence="6">KYW314</strain>
    </source>
</reference>
<gene>
    <name evidence="5" type="ORF">CWE22_11425</name>
</gene>
<proteinExistence type="predicted"/>
<name>A0A7Z6ZRR8_9GAMM</name>
<dbReference type="SUPFAM" id="SSF52540">
    <property type="entry name" value="P-loop containing nucleoside triphosphate hydrolases"/>
    <property type="match status" value="1"/>
</dbReference>
<dbReference type="EMBL" id="PIPR01000005">
    <property type="protein sequence ID" value="RUO38023.1"/>
    <property type="molecule type" value="Genomic_DNA"/>
</dbReference>